<evidence type="ECO:0000313" key="3">
    <source>
        <dbReference type="Proteomes" id="UP000235533"/>
    </source>
</evidence>
<dbReference type="InterPro" id="IPR027463">
    <property type="entry name" value="AcrB_DN_DC_subdom"/>
</dbReference>
<feature type="transmembrane region" description="Helical" evidence="1">
    <location>
        <begin position="984"/>
        <end position="1011"/>
    </location>
</feature>
<gene>
    <name evidence="2" type="ORF">BCT54_19760</name>
</gene>
<comment type="caution">
    <text evidence="2">The sequence shown here is derived from an EMBL/GenBank/DDBJ whole genome shotgun (WGS) entry which is preliminary data.</text>
</comment>
<feature type="transmembrane region" description="Helical" evidence="1">
    <location>
        <begin position="336"/>
        <end position="354"/>
    </location>
</feature>
<dbReference type="PRINTS" id="PR00702">
    <property type="entry name" value="ACRIFLAVINRP"/>
</dbReference>
<sequence>MNLTHYAIKNKVISWLVVVILLVGGVLSFRGLGQLEFPAFPIPQAMVNTTYPGASAMQVEEEVTLPLERAISQLEYVRDVESFTSAGLSQIAVILKETIQAEQQPQVWDELRRKVNDIQPRMPPGVNPSQVIDDFSDVYGILYNITSNEYTYRELQNYGEYLQRELLAIKGVKKVNLAGLVSEHIVIEIAQQDLNTLNLDPAWLSRLIQNQNMVSNGGDLLLDGQSIRIYSSGEFNEIEALKSFKFSPPGSNDLIQLGDIAEISRQFQDKAYTLYRNNGEQAISLGISFANSVNVVDVSERVSNKLAELDLSRPIGIELNKVYDQGDAVDKSVSDFVMSLVEAVLIVIVVLLFAMGLRSGILMGAILLLTILGTFIGMSILGVEIQIISLGALIIALGMLVDNAIVITEGVLIGLKRGLTKRKAIESVVKQTQWPLLGATLIGIIAFAPIGLSADATGDFLGSLFQVLAISLLLSWVLAITLTPFFCELMFKEEIAKGETEHIDPYRGLIFTLYRTVLNTALKSRVATMVITLVLLISAVIGFGSVKQAFFPPSNTPIFYVDVWLQQGTDVRETEQRLKQIERTVSGFNDVHNVTTVVGSGAQRFILTYAPEKSYSSYGQLIVEAKDLAAIETMLPQMKARLESQHPDIDFKFKLMDLGPAPAAKVEARFYGPDPQVLRQLAAQANEIMRNEPKATAVRHSWREKTQVLEPQLDGAAARRVGITKSDLDRTLLRNLNGEQIGLFRDGSHIMPIVMRAPDEERFDIDRLPELQVWSQDQSRYSPITQVVSDFNLTTEDSLIVRRNFKRVISVMADVTPFGDDTAESLRRLVAPKIEAIELPQGYHFEWGGEYESQQKATNNLMGSLPMGYLIMFLITVLLFNTIRQPLAIWLTVPLALIGVSAGLLFMNIPFSFTALLGLLSLSGMIVKNGIVLVEQINIETDQGSNLNRAIVDASVSRVRPVCMAAITTMLGMIPLVFDAFFQSMAVTIIFGLGFATLLTLVVLPVIYALLYRVSYR</sequence>
<keyword evidence="1" id="KW-0812">Transmembrane</keyword>
<dbReference type="EMBL" id="MCZF01000052">
    <property type="protein sequence ID" value="PMM61522.1"/>
    <property type="molecule type" value="Genomic_DNA"/>
</dbReference>
<feature type="transmembrane region" description="Helical" evidence="1">
    <location>
        <begin position="434"/>
        <end position="452"/>
    </location>
</feature>
<dbReference type="SUPFAM" id="SSF82866">
    <property type="entry name" value="Multidrug efflux transporter AcrB transmembrane domain"/>
    <property type="match status" value="2"/>
</dbReference>
<dbReference type="PANTHER" id="PTHR32063">
    <property type="match status" value="1"/>
</dbReference>
<feature type="transmembrane region" description="Helical" evidence="1">
    <location>
        <begin position="913"/>
        <end position="934"/>
    </location>
</feature>
<feature type="transmembrane region" description="Helical" evidence="1">
    <location>
        <begin position="12"/>
        <end position="32"/>
    </location>
</feature>
<feature type="transmembrane region" description="Helical" evidence="1">
    <location>
        <begin position="464"/>
        <end position="487"/>
    </location>
</feature>
<feature type="transmembrane region" description="Helical" evidence="1">
    <location>
        <begin position="361"/>
        <end position="381"/>
    </location>
</feature>
<proteinExistence type="predicted"/>
<keyword evidence="1" id="KW-1133">Transmembrane helix</keyword>
<dbReference type="GO" id="GO:0005886">
    <property type="term" value="C:plasma membrane"/>
    <property type="evidence" value="ECO:0007669"/>
    <property type="project" value="TreeGrafter"/>
</dbReference>
<dbReference type="AlphaFoldDB" id="A0A2N7JTI2"/>
<keyword evidence="1" id="KW-0472">Membrane</keyword>
<dbReference type="PANTHER" id="PTHR32063:SF18">
    <property type="entry name" value="CATION EFFLUX SYSTEM PROTEIN"/>
    <property type="match status" value="1"/>
</dbReference>
<evidence type="ECO:0000256" key="1">
    <source>
        <dbReference type="SAM" id="Phobius"/>
    </source>
</evidence>
<dbReference type="Gene3D" id="3.30.70.1430">
    <property type="entry name" value="Multidrug efflux transporter AcrB pore domain"/>
    <property type="match status" value="2"/>
</dbReference>
<dbReference type="InterPro" id="IPR001036">
    <property type="entry name" value="Acrflvin-R"/>
</dbReference>
<dbReference type="Gene3D" id="3.30.70.1440">
    <property type="entry name" value="Multidrug efflux transporter AcrB pore domain"/>
    <property type="match status" value="1"/>
</dbReference>
<feature type="transmembrane region" description="Helical" evidence="1">
    <location>
        <begin position="861"/>
        <end position="880"/>
    </location>
</feature>
<protein>
    <submittedName>
        <fullName evidence="2">Multidrug transporter AcrB</fullName>
    </submittedName>
</protein>
<accession>A0A2N7JTI2</accession>
<dbReference type="RefSeq" id="WP_102551435.1">
    <property type="nucleotide sequence ID" value="NZ_MCZF01000052.1"/>
</dbReference>
<organism evidence="2 3">
    <name type="scientific">Vibrio splendidus</name>
    <dbReference type="NCBI Taxonomy" id="29497"/>
    <lineage>
        <taxon>Bacteria</taxon>
        <taxon>Pseudomonadati</taxon>
        <taxon>Pseudomonadota</taxon>
        <taxon>Gammaproteobacteria</taxon>
        <taxon>Vibrionales</taxon>
        <taxon>Vibrionaceae</taxon>
        <taxon>Vibrio</taxon>
    </lineage>
</organism>
<dbReference type="Pfam" id="PF00873">
    <property type="entry name" value="ACR_tran"/>
    <property type="match status" value="1"/>
</dbReference>
<reference evidence="3" key="1">
    <citation type="submission" date="2016-07" db="EMBL/GenBank/DDBJ databases">
        <title>Nontailed viruses are major unrecognized killers of bacteria in the ocean.</title>
        <authorList>
            <person name="Kauffman K."/>
            <person name="Hussain F."/>
            <person name="Yang J."/>
            <person name="Arevalo P."/>
            <person name="Brown J."/>
            <person name="Cutler M."/>
            <person name="Kelly L."/>
            <person name="Polz M.F."/>
        </authorList>
    </citation>
    <scope>NUCLEOTIDE SEQUENCE [LARGE SCALE GENOMIC DNA]</scope>
    <source>
        <strain evidence="3">10N.261.48.B5</strain>
    </source>
</reference>
<feature type="transmembrane region" description="Helical" evidence="1">
    <location>
        <begin position="387"/>
        <end position="413"/>
    </location>
</feature>
<dbReference type="SUPFAM" id="SSF82714">
    <property type="entry name" value="Multidrug efflux transporter AcrB TolC docking domain, DN and DC subdomains"/>
    <property type="match status" value="2"/>
</dbReference>
<feature type="transmembrane region" description="Helical" evidence="1">
    <location>
        <begin position="959"/>
        <end position="978"/>
    </location>
</feature>
<feature type="transmembrane region" description="Helical" evidence="1">
    <location>
        <begin position="526"/>
        <end position="546"/>
    </location>
</feature>
<dbReference type="GO" id="GO:0042910">
    <property type="term" value="F:xenobiotic transmembrane transporter activity"/>
    <property type="evidence" value="ECO:0007669"/>
    <property type="project" value="TreeGrafter"/>
</dbReference>
<dbReference type="Proteomes" id="UP000235533">
    <property type="component" value="Unassembled WGS sequence"/>
</dbReference>
<dbReference type="SUPFAM" id="SSF82693">
    <property type="entry name" value="Multidrug efflux transporter AcrB pore domain, PN1, PN2, PC1 and PC2 subdomains"/>
    <property type="match status" value="2"/>
</dbReference>
<evidence type="ECO:0000313" key="2">
    <source>
        <dbReference type="EMBL" id="PMM61522.1"/>
    </source>
</evidence>
<dbReference type="Gene3D" id="3.30.2090.10">
    <property type="entry name" value="Multidrug efflux transporter AcrB TolC docking domain, DN and DC subdomains"/>
    <property type="match status" value="2"/>
</dbReference>
<name>A0A2N7JTI2_VIBSP</name>
<dbReference type="Gene3D" id="3.30.70.1320">
    <property type="entry name" value="Multidrug efflux transporter AcrB pore domain like"/>
    <property type="match status" value="1"/>
</dbReference>
<feature type="transmembrane region" description="Helical" evidence="1">
    <location>
        <begin position="887"/>
        <end position="907"/>
    </location>
</feature>
<dbReference type="Gene3D" id="1.20.1640.10">
    <property type="entry name" value="Multidrug efflux transporter AcrB transmembrane domain"/>
    <property type="match status" value="2"/>
</dbReference>